<dbReference type="GO" id="GO:0016651">
    <property type="term" value="F:oxidoreductase activity, acting on NAD(P)H"/>
    <property type="evidence" value="ECO:0007669"/>
    <property type="project" value="InterPro"/>
</dbReference>
<evidence type="ECO:0000256" key="3">
    <source>
        <dbReference type="ARBA" id="ARBA00023002"/>
    </source>
</evidence>
<dbReference type="PANTHER" id="PTHR45348">
    <property type="entry name" value="HYPOTHETICAL OXIDOREDUCTASE (EUROFUNG)"/>
    <property type="match status" value="1"/>
</dbReference>
<dbReference type="SUPFAM" id="SSF51735">
    <property type="entry name" value="NAD(P)-binding Rossmann-fold domains"/>
    <property type="match status" value="1"/>
</dbReference>
<dbReference type="OrthoDB" id="3233595at2759"/>
<dbReference type="InterPro" id="IPR036291">
    <property type="entry name" value="NAD(P)-bd_dom_sf"/>
</dbReference>
<evidence type="ECO:0000256" key="1">
    <source>
        <dbReference type="ARBA" id="ARBA00008072"/>
    </source>
</evidence>
<dbReference type="PANTHER" id="PTHR45348:SF5">
    <property type="entry name" value="OXIDOREDUCTASE, PUTATIVE (AFU_ORTHOLOGUE AFUA_8G01420)-RELATED"/>
    <property type="match status" value="1"/>
</dbReference>
<dbReference type="InterPro" id="IPR013154">
    <property type="entry name" value="ADH-like_N"/>
</dbReference>
<dbReference type="InterPro" id="IPR047122">
    <property type="entry name" value="Trans-enoyl_RdTase-like"/>
</dbReference>
<dbReference type="InterPro" id="IPR011032">
    <property type="entry name" value="GroES-like_sf"/>
</dbReference>
<dbReference type="Gene3D" id="3.40.50.720">
    <property type="entry name" value="NAD(P)-binding Rossmann-like Domain"/>
    <property type="match status" value="1"/>
</dbReference>
<dbReference type="InterPro" id="IPR020843">
    <property type="entry name" value="ER"/>
</dbReference>
<dbReference type="SMART" id="SM00829">
    <property type="entry name" value="PKS_ER"/>
    <property type="match status" value="1"/>
</dbReference>
<reference evidence="6" key="1">
    <citation type="journal article" date="2020" name="Stud. Mycol.">
        <title>101 Dothideomycetes genomes: a test case for predicting lifestyles and emergence of pathogens.</title>
        <authorList>
            <person name="Haridas S."/>
            <person name="Albert R."/>
            <person name="Binder M."/>
            <person name="Bloem J."/>
            <person name="Labutti K."/>
            <person name="Salamov A."/>
            <person name="Andreopoulos B."/>
            <person name="Baker S."/>
            <person name="Barry K."/>
            <person name="Bills G."/>
            <person name="Bluhm B."/>
            <person name="Cannon C."/>
            <person name="Castanera R."/>
            <person name="Culley D."/>
            <person name="Daum C."/>
            <person name="Ezra D."/>
            <person name="Gonzalez J."/>
            <person name="Henrissat B."/>
            <person name="Kuo A."/>
            <person name="Liang C."/>
            <person name="Lipzen A."/>
            <person name="Lutzoni F."/>
            <person name="Magnuson J."/>
            <person name="Mondo S."/>
            <person name="Nolan M."/>
            <person name="Ohm R."/>
            <person name="Pangilinan J."/>
            <person name="Park H.-J."/>
            <person name="Ramirez L."/>
            <person name="Alfaro M."/>
            <person name="Sun H."/>
            <person name="Tritt A."/>
            <person name="Yoshinaga Y."/>
            <person name="Zwiers L.-H."/>
            <person name="Turgeon B."/>
            <person name="Goodwin S."/>
            <person name="Spatafora J."/>
            <person name="Crous P."/>
            <person name="Grigoriev I."/>
        </authorList>
    </citation>
    <scope>NUCLEOTIDE SEQUENCE</scope>
    <source>
        <strain evidence="6">CBS 113979</strain>
    </source>
</reference>
<evidence type="ECO:0000256" key="4">
    <source>
        <dbReference type="SAM" id="MobiDB-lite"/>
    </source>
</evidence>
<dbReference type="AlphaFoldDB" id="A0A6G1H4Q6"/>
<evidence type="ECO:0000313" key="7">
    <source>
        <dbReference type="Proteomes" id="UP000800041"/>
    </source>
</evidence>
<protein>
    <submittedName>
        <fullName evidence="6">GroES-like protein</fullName>
    </submittedName>
</protein>
<evidence type="ECO:0000256" key="2">
    <source>
        <dbReference type="ARBA" id="ARBA00011245"/>
    </source>
</evidence>
<comment type="subunit">
    <text evidence="2">Monomer.</text>
</comment>
<proteinExistence type="inferred from homology"/>
<feature type="compositionally biased region" description="Polar residues" evidence="4">
    <location>
        <begin position="1"/>
        <end position="18"/>
    </location>
</feature>
<evidence type="ECO:0000313" key="6">
    <source>
        <dbReference type="EMBL" id="KAF1988135.1"/>
    </source>
</evidence>
<dbReference type="Pfam" id="PF08240">
    <property type="entry name" value="ADH_N"/>
    <property type="match status" value="1"/>
</dbReference>
<evidence type="ECO:0000259" key="5">
    <source>
        <dbReference type="SMART" id="SM00829"/>
    </source>
</evidence>
<sequence>MKQLTVSVSPTQDVTINTHDTDPPTPGSTDLIIKVMTAALNPKDWKVPLWMTSVHPLGDDLAGIVSTVGSDVVDFAPGMRVAAFHTVGTPYPAYGEYARVPMHMTFALSDKTTWEEACTVPLAGLTAAVGLFLRLGLPEPWKAATGEEKEKTGLVVYGAAGAVGAFVVKLARLAGLTPIVCVAGKGVPFVRSLLDEEKGDAVVDYREGDEAVVSGIQAALREAGVGDGKARYAFDAISGDGSQENIARVIAPGARVTHVHPPGGYGDYLEGTETSNTLAGDIALQNPDFGFVWMRYLGRLVAEGKLQGHPFEVIPGGLDGAKEGLEMLRDGKVSAKKIVHQIGNTGEM</sequence>
<keyword evidence="3" id="KW-0560">Oxidoreductase</keyword>
<accession>A0A6G1H4Q6</accession>
<dbReference type="SUPFAM" id="SSF50129">
    <property type="entry name" value="GroES-like"/>
    <property type="match status" value="1"/>
</dbReference>
<comment type="similarity">
    <text evidence="1">Belongs to the zinc-containing alcohol dehydrogenase family.</text>
</comment>
<keyword evidence="7" id="KW-1185">Reference proteome</keyword>
<dbReference type="EMBL" id="ML977149">
    <property type="protein sequence ID" value="KAF1988135.1"/>
    <property type="molecule type" value="Genomic_DNA"/>
</dbReference>
<feature type="region of interest" description="Disordered" evidence="4">
    <location>
        <begin position="1"/>
        <end position="26"/>
    </location>
</feature>
<dbReference type="Proteomes" id="UP000800041">
    <property type="component" value="Unassembled WGS sequence"/>
</dbReference>
<organism evidence="6 7">
    <name type="scientific">Aulographum hederae CBS 113979</name>
    <dbReference type="NCBI Taxonomy" id="1176131"/>
    <lineage>
        <taxon>Eukaryota</taxon>
        <taxon>Fungi</taxon>
        <taxon>Dikarya</taxon>
        <taxon>Ascomycota</taxon>
        <taxon>Pezizomycotina</taxon>
        <taxon>Dothideomycetes</taxon>
        <taxon>Pleosporomycetidae</taxon>
        <taxon>Aulographales</taxon>
        <taxon>Aulographaceae</taxon>
    </lineage>
</organism>
<gene>
    <name evidence="6" type="ORF">K402DRAFT_328796</name>
</gene>
<dbReference type="Gene3D" id="3.90.180.10">
    <property type="entry name" value="Medium-chain alcohol dehydrogenases, catalytic domain"/>
    <property type="match status" value="1"/>
</dbReference>
<dbReference type="CDD" id="cd08249">
    <property type="entry name" value="enoyl_reductase_like"/>
    <property type="match status" value="1"/>
</dbReference>
<name>A0A6G1H4Q6_9PEZI</name>
<feature type="domain" description="Enoyl reductase (ER)" evidence="5">
    <location>
        <begin position="9"/>
        <end position="339"/>
    </location>
</feature>